<organism evidence="2 3">
    <name type="scientific">Phormidium pseudopriestleyi FRX01</name>
    <dbReference type="NCBI Taxonomy" id="1759528"/>
    <lineage>
        <taxon>Bacteria</taxon>
        <taxon>Bacillati</taxon>
        <taxon>Cyanobacteriota</taxon>
        <taxon>Cyanophyceae</taxon>
        <taxon>Oscillatoriophycideae</taxon>
        <taxon>Oscillatoriales</taxon>
        <taxon>Oscillatoriaceae</taxon>
        <taxon>Phormidium</taxon>
    </lineage>
</organism>
<dbReference type="PANTHER" id="PTHR46246:SF1">
    <property type="entry name" value="GUANOSINE-3',5'-BIS(DIPHOSPHATE) 3'-PYROPHOSPHOHYDROLASE MESH1"/>
    <property type="match status" value="1"/>
</dbReference>
<accession>A0ABS3FUN7</accession>
<gene>
    <name evidence="2" type="ORF">J0895_17535</name>
</gene>
<proteinExistence type="predicted"/>
<dbReference type="PANTHER" id="PTHR46246">
    <property type="entry name" value="GUANOSINE-3',5'-BIS(DIPHOSPHATE) 3'-PYROPHOSPHOHYDROLASE MESH1"/>
    <property type="match status" value="1"/>
</dbReference>
<dbReference type="Gene3D" id="1.10.3210.10">
    <property type="entry name" value="Hypothetical protein af1432"/>
    <property type="match status" value="1"/>
</dbReference>
<comment type="caution">
    <text evidence="2">The sequence shown here is derived from an EMBL/GenBank/DDBJ whole genome shotgun (WGS) entry which is preliminary data.</text>
</comment>
<dbReference type="Pfam" id="PF13328">
    <property type="entry name" value="HD_4"/>
    <property type="match status" value="1"/>
</dbReference>
<feature type="domain" description="HD/PDEase" evidence="1">
    <location>
        <begin position="25"/>
        <end position="136"/>
    </location>
</feature>
<keyword evidence="3" id="KW-1185">Reference proteome</keyword>
<dbReference type="CDD" id="cd00077">
    <property type="entry name" value="HDc"/>
    <property type="match status" value="1"/>
</dbReference>
<dbReference type="SUPFAM" id="SSF109604">
    <property type="entry name" value="HD-domain/PDEase-like"/>
    <property type="match status" value="1"/>
</dbReference>
<dbReference type="Proteomes" id="UP000664844">
    <property type="component" value="Unassembled WGS sequence"/>
</dbReference>
<dbReference type="SMART" id="SM00471">
    <property type="entry name" value="HDc"/>
    <property type="match status" value="1"/>
</dbReference>
<protein>
    <submittedName>
        <fullName evidence="2">HD domain-containing protein</fullName>
    </submittedName>
</protein>
<dbReference type="InterPro" id="IPR052194">
    <property type="entry name" value="MESH1"/>
</dbReference>
<dbReference type="EMBL" id="JAFLQW010000462">
    <property type="protein sequence ID" value="MBO0350834.1"/>
    <property type="molecule type" value="Genomic_DNA"/>
</dbReference>
<evidence type="ECO:0000313" key="3">
    <source>
        <dbReference type="Proteomes" id="UP000664844"/>
    </source>
</evidence>
<dbReference type="InterPro" id="IPR003607">
    <property type="entry name" value="HD/PDEase_dom"/>
</dbReference>
<dbReference type="RefSeq" id="WP_207089306.1">
    <property type="nucleotide sequence ID" value="NZ_JAFLQW010000462.1"/>
</dbReference>
<evidence type="ECO:0000259" key="1">
    <source>
        <dbReference type="SMART" id="SM00471"/>
    </source>
</evidence>
<reference evidence="2 3" key="1">
    <citation type="submission" date="2021-03" db="EMBL/GenBank/DDBJ databases">
        <title>Metabolic Capacity of the Antarctic Cyanobacterium Phormidium pseudopriestleyi that Sustains Oxygenic Photosynthesis in the Presence of Hydrogen Sulfide.</title>
        <authorList>
            <person name="Lumian J.E."/>
            <person name="Jungblut A.D."/>
            <person name="Dillon M.L."/>
            <person name="Hawes I."/>
            <person name="Doran P.T."/>
            <person name="Mackey T.J."/>
            <person name="Dick G.J."/>
            <person name="Grettenberger C.L."/>
            <person name="Sumner D.Y."/>
        </authorList>
    </citation>
    <scope>NUCLEOTIDE SEQUENCE [LARGE SCALE GENOMIC DNA]</scope>
    <source>
        <strain evidence="2 3">FRX01</strain>
    </source>
</reference>
<name>A0ABS3FUN7_9CYAN</name>
<evidence type="ECO:0000313" key="2">
    <source>
        <dbReference type="EMBL" id="MBO0350834.1"/>
    </source>
</evidence>
<sequence length="195" mass="21515">MLSNRFNHALTFATELHAQQLRKGSGVPYVAHLLGVTSIALEYGANEDEAIAALLHDAIEDQGGAATGAEIRRRFGDMVATIVEACTDADSTPKPPWRERKELYLSHLPTASPSVLLVSASDKLHNSRSILQDYRAIGESVWDRFKGGKTGTLWYYRALVEAFRLTAVNPWLFAELERTVMAIEQLASASSEITR</sequence>